<protein>
    <submittedName>
        <fullName evidence="1">Uncharacterized protein</fullName>
    </submittedName>
</protein>
<sequence>MKSFVPAIPKSKRCLSREPAGSLDEVMPYRHVLESFIPGFKARWGSEMNHQHGHKFVTDGLPISPYISFDSLNEIFLEDPPAGRLITAPTDERAWGSHEGSAAEAQDTDALMANDNNDDEEEVHIKEEAGDEKGIRNRFLRRLVCLARPPERQHTAISEYHTQASSSSRKKSKSQDTITAEELKDLLYDDSERRFSVTARAAGSEDLERAVSNYLEVIGEAYAMAYAVRAVLLFKDVRNAVIWNALGPKEVKKGLG</sequence>
<evidence type="ECO:0000313" key="2">
    <source>
        <dbReference type="Proteomes" id="UP001148629"/>
    </source>
</evidence>
<proteinExistence type="predicted"/>
<comment type="caution">
    <text evidence="1">The sequence shown here is derived from an EMBL/GenBank/DDBJ whole genome shotgun (WGS) entry which is preliminary data.</text>
</comment>
<dbReference type="EMBL" id="JANRMS010000077">
    <property type="protein sequence ID" value="KAJ3547504.1"/>
    <property type="molecule type" value="Genomic_DNA"/>
</dbReference>
<accession>A0ACC1SW91</accession>
<reference evidence="1" key="1">
    <citation type="submission" date="2022-08" db="EMBL/GenBank/DDBJ databases">
        <title>Genome Sequence of Fusarium decemcellulare.</title>
        <authorList>
            <person name="Buettner E."/>
        </authorList>
    </citation>
    <scope>NUCLEOTIDE SEQUENCE</scope>
    <source>
        <strain evidence="1">Babe19</strain>
    </source>
</reference>
<evidence type="ECO:0000313" key="1">
    <source>
        <dbReference type="EMBL" id="KAJ3547504.1"/>
    </source>
</evidence>
<organism evidence="1 2">
    <name type="scientific">Fusarium decemcellulare</name>
    <dbReference type="NCBI Taxonomy" id="57161"/>
    <lineage>
        <taxon>Eukaryota</taxon>
        <taxon>Fungi</taxon>
        <taxon>Dikarya</taxon>
        <taxon>Ascomycota</taxon>
        <taxon>Pezizomycotina</taxon>
        <taxon>Sordariomycetes</taxon>
        <taxon>Hypocreomycetidae</taxon>
        <taxon>Hypocreales</taxon>
        <taxon>Nectriaceae</taxon>
        <taxon>Fusarium</taxon>
        <taxon>Fusarium decemcellulare species complex</taxon>
    </lineage>
</organism>
<gene>
    <name evidence="1" type="ORF">NM208_g1484</name>
</gene>
<keyword evidence="2" id="KW-1185">Reference proteome</keyword>
<name>A0ACC1SW91_9HYPO</name>
<dbReference type="Proteomes" id="UP001148629">
    <property type="component" value="Unassembled WGS sequence"/>
</dbReference>